<organism evidence="10 11">
    <name type="scientific">Dreissena polymorpha</name>
    <name type="common">Zebra mussel</name>
    <name type="synonym">Mytilus polymorpha</name>
    <dbReference type="NCBI Taxonomy" id="45954"/>
    <lineage>
        <taxon>Eukaryota</taxon>
        <taxon>Metazoa</taxon>
        <taxon>Spiralia</taxon>
        <taxon>Lophotrochozoa</taxon>
        <taxon>Mollusca</taxon>
        <taxon>Bivalvia</taxon>
        <taxon>Autobranchia</taxon>
        <taxon>Heteroconchia</taxon>
        <taxon>Euheterodonta</taxon>
        <taxon>Imparidentia</taxon>
        <taxon>Neoheterodontei</taxon>
        <taxon>Myida</taxon>
        <taxon>Dreissenoidea</taxon>
        <taxon>Dreissenidae</taxon>
        <taxon>Dreissena</taxon>
    </lineage>
</organism>
<dbReference type="Gene3D" id="2.120.10.30">
    <property type="entry name" value="TolB, C-terminal domain"/>
    <property type="match status" value="2"/>
</dbReference>
<evidence type="ECO:0000313" key="10">
    <source>
        <dbReference type="EMBL" id="KAH3843025.1"/>
    </source>
</evidence>
<feature type="domain" description="B box-type" evidence="9">
    <location>
        <begin position="153"/>
        <end position="194"/>
    </location>
</feature>
<proteinExistence type="predicted"/>
<dbReference type="PROSITE" id="PS50089">
    <property type="entry name" value="ZF_RING_2"/>
    <property type="match status" value="1"/>
</dbReference>
<comment type="caution">
    <text evidence="10">The sequence shown here is derived from an EMBL/GenBank/DDBJ whole genome shotgun (WGS) entry which is preliminary data.</text>
</comment>
<gene>
    <name evidence="10" type="ORF">DPMN_116532</name>
</gene>
<dbReference type="SUPFAM" id="SSF101898">
    <property type="entry name" value="NHL repeat"/>
    <property type="match status" value="1"/>
</dbReference>
<dbReference type="SUPFAM" id="SSF57845">
    <property type="entry name" value="B-box zinc-binding domain"/>
    <property type="match status" value="1"/>
</dbReference>
<dbReference type="PANTHER" id="PTHR25462:SF306">
    <property type="entry name" value="TRIPARTITE MOTIF CONTAINING 9"/>
    <property type="match status" value="1"/>
</dbReference>
<dbReference type="Pfam" id="PF00643">
    <property type="entry name" value="zf-B_box"/>
    <property type="match status" value="1"/>
</dbReference>
<keyword evidence="2" id="KW-0479">Metal-binding</keyword>
<dbReference type="Gene3D" id="3.30.40.10">
    <property type="entry name" value="Zinc/RING finger domain, C3HC4 (zinc finger)"/>
    <property type="match status" value="1"/>
</dbReference>
<name>A0A9D4KNV3_DREPO</name>
<evidence type="ECO:0000256" key="1">
    <source>
        <dbReference type="ARBA" id="ARBA00022553"/>
    </source>
</evidence>
<evidence type="ECO:0000256" key="7">
    <source>
        <dbReference type="PROSITE-ProRule" id="PRU00504"/>
    </source>
</evidence>
<evidence type="ECO:0000256" key="6">
    <source>
        <dbReference type="PROSITE-ProRule" id="PRU00024"/>
    </source>
</evidence>
<keyword evidence="3" id="KW-0677">Repeat</keyword>
<protein>
    <submittedName>
        <fullName evidence="10">Uncharacterized protein</fullName>
    </submittedName>
</protein>
<accession>A0A9D4KNV3</accession>
<keyword evidence="11" id="KW-1185">Reference proteome</keyword>
<dbReference type="InterPro" id="IPR047153">
    <property type="entry name" value="TRIM45/56/19-like"/>
</dbReference>
<dbReference type="InterPro" id="IPR027370">
    <property type="entry name" value="Znf-RING_euk"/>
</dbReference>
<dbReference type="EMBL" id="JAIWYP010000004">
    <property type="protein sequence ID" value="KAH3843025.1"/>
    <property type="molecule type" value="Genomic_DNA"/>
</dbReference>
<feature type="domain" description="B box-type" evidence="9">
    <location>
        <begin position="84"/>
        <end position="131"/>
    </location>
</feature>
<dbReference type="PROSITE" id="PS51125">
    <property type="entry name" value="NHL"/>
    <property type="match status" value="1"/>
</dbReference>
<dbReference type="GO" id="GO:0061630">
    <property type="term" value="F:ubiquitin protein ligase activity"/>
    <property type="evidence" value="ECO:0007669"/>
    <property type="project" value="TreeGrafter"/>
</dbReference>
<dbReference type="PROSITE" id="PS00518">
    <property type="entry name" value="ZF_RING_1"/>
    <property type="match status" value="1"/>
</dbReference>
<evidence type="ECO:0000256" key="5">
    <source>
        <dbReference type="ARBA" id="ARBA00022833"/>
    </source>
</evidence>
<dbReference type="InterPro" id="IPR001841">
    <property type="entry name" value="Znf_RING"/>
</dbReference>
<sequence>MSVNGGTEELRCGHCLKAYSDPRLLTCLHSFCLECLKDHVTKNNWKKNLLCPSCNKEMLIPKEGLSAIPKDTYLKARTHACKLTPASECETCQGNKNAVSRCLDCDLNLCAECRVSHAPPSSEQVHNFIHFETDKTNDSKLDQSASTQAVKLTQNQWCRKHEDHERTIFCTKCNLTICSVCKEEKHTAHPVQASVDVAKLMRSSLSHFLGAIKEYLPDFEIYMKQIRKCQKEHDGDLQNAIADVQARCKFLQNEIEKISNAIITELKDRHKSTGSDLNKEVKNVINSYKSISTVTASADRIIKIGSDENIIQTSKKLQKRFSQIDDELPKMTLEKIDTVGFVPGPLKADSLTKMFGQCTKGEITLPVLPEPWGIRVAKEFEMCSIAGFKVRNSPDTIQAIAPISEQEAWLACGWGTKDVYLFTMTGERKKKITLDIQIDHLIMNLSGELLVSSYEDKYIRKINKDHEVCDFAMPHLYPGGMVMTKRKELFVCAVDSYTTRRADHSHRCLLKMSEYGMNIDTIDEDGDVILFGAPYRVCEAPNKDLVVTDREEGKLRVTRVDQEGCLKYVYKGPTNAALKQPFNPLGLCCDRVGNLLVSDWGNHCVHLVNNEGEFQGFILSQKDGLFKPNAMALDKSGNLWIGDGNATVRVYKYGKREY</sequence>
<evidence type="ECO:0000256" key="4">
    <source>
        <dbReference type="ARBA" id="ARBA00022771"/>
    </source>
</evidence>
<evidence type="ECO:0000256" key="3">
    <source>
        <dbReference type="ARBA" id="ARBA00022737"/>
    </source>
</evidence>
<dbReference type="Gene3D" id="3.30.160.60">
    <property type="entry name" value="Classic Zinc Finger"/>
    <property type="match status" value="1"/>
</dbReference>
<keyword evidence="5" id="KW-0862">Zinc</keyword>
<dbReference type="AlphaFoldDB" id="A0A9D4KNV3"/>
<dbReference type="SMART" id="SM00184">
    <property type="entry name" value="RING"/>
    <property type="match status" value="1"/>
</dbReference>
<dbReference type="CDD" id="cd19756">
    <property type="entry name" value="Bbox2"/>
    <property type="match status" value="1"/>
</dbReference>
<dbReference type="InterPro" id="IPR017907">
    <property type="entry name" value="Znf_RING_CS"/>
</dbReference>
<evidence type="ECO:0000313" key="11">
    <source>
        <dbReference type="Proteomes" id="UP000828390"/>
    </source>
</evidence>
<feature type="domain" description="RING-type" evidence="8">
    <location>
        <begin position="12"/>
        <end position="55"/>
    </location>
</feature>
<dbReference type="PANTHER" id="PTHR25462">
    <property type="entry name" value="BONUS, ISOFORM C-RELATED"/>
    <property type="match status" value="1"/>
</dbReference>
<dbReference type="PROSITE" id="PS50119">
    <property type="entry name" value="ZF_BBOX"/>
    <property type="match status" value="2"/>
</dbReference>
<dbReference type="InterPro" id="IPR001258">
    <property type="entry name" value="NHL_repeat"/>
</dbReference>
<keyword evidence="1" id="KW-0597">Phosphoprotein</keyword>
<evidence type="ECO:0000256" key="2">
    <source>
        <dbReference type="ARBA" id="ARBA00022723"/>
    </source>
</evidence>
<dbReference type="Proteomes" id="UP000828390">
    <property type="component" value="Unassembled WGS sequence"/>
</dbReference>
<dbReference type="OrthoDB" id="1616686at2759"/>
<feature type="repeat" description="NHL" evidence="7">
    <location>
        <begin position="583"/>
        <end position="611"/>
    </location>
</feature>
<evidence type="ECO:0000259" key="9">
    <source>
        <dbReference type="PROSITE" id="PS50119"/>
    </source>
</evidence>
<dbReference type="InterPro" id="IPR013083">
    <property type="entry name" value="Znf_RING/FYVE/PHD"/>
</dbReference>
<dbReference type="SMART" id="SM00336">
    <property type="entry name" value="BBOX"/>
    <property type="match status" value="2"/>
</dbReference>
<dbReference type="SUPFAM" id="SSF57850">
    <property type="entry name" value="RING/U-box"/>
    <property type="match status" value="1"/>
</dbReference>
<dbReference type="InterPro" id="IPR011042">
    <property type="entry name" value="6-blade_b-propeller_TolB-like"/>
</dbReference>
<reference evidence="10" key="2">
    <citation type="submission" date="2020-11" db="EMBL/GenBank/DDBJ databases">
        <authorList>
            <person name="McCartney M.A."/>
            <person name="Auch B."/>
            <person name="Kono T."/>
            <person name="Mallez S."/>
            <person name="Becker A."/>
            <person name="Gohl D.M."/>
            <person name="Silverstein K.A.T."/>
            <person name="Koren S."/>
            <person name="Bechman K.B."/>
            <person name="Herman A."/>
            <person name="Abrahante J.E."/>
            <person name="Garbe J."/>
        </authorList>
    </citation>
    <scope>NUCLEOTIDE SEQUENCE</scope>
    <source>
        <strain evidence="10">Duluth1</strain>
        <tissue evidence="10">Whole animal</tissue>
    </source>
</reference>
<dbReference type="Pfam" id="PF13445">
    <property type="entry name" value="zf-RING_UBOX"/>
    <property type="match status" value="1"/>
</dbReference>
<evidence type="ECO:0000259" key="8">
    <source>
        <dbReference type="PROSITE" id="PS50089"/>
    </source>
</evidence>
<dbReference type="GO" id="GO:0008270">
    <property type="term" value="F:zinc ion binding"/>
    <property type="evidence" value="ECO:0007669"/>
    <property type="project" value="UniProtKB-KW"/>
</dbReference>
<reference evidence="10" key="1">
    <citation type="journal article" date="2019" name="bioRxiv">
        <title>The Genome of the Zebra Mussel, Dreissena polymorpha: A Resource for Invasive Species Research.</title>
        <authorList>
            <person name="McCartney M.A."/>
            <person name="Auch B."/>
            <person name="Kono T."/>
            <person name="Mallez S."/>
            <person name="Zhang Y."/>
            <person name="Obille A."/>
            <person name="Becker A."/>
            <person name="Abrahante J.E."/>
            <person name="Garbe J."/>
            <person name="Badalamenti J.P."/>
            <person name="Herman A."/>
            <person name="Mangelson H."/>
            <person name="Liachko I."/>
            <person name="Sullivan S."/>
            <person name="Sone E.D."/>
            <person name="Koren S."/>
            <person name="Silverstein K.A.T."/>
            <person name="Beckman K.B."/>
            <person name="Gohl D.M."/>
        </authorList>
    </citation>
    <scope>NUCLEOTIDE SEQUENCE</scope>
    <source>
        <strain evidence="10">Duluth1</strain>
        <tissue evidence="10">Whole animal</tissue>
    </source>
</reference>
<keyword evidence="4 6" id="KW-0863">Zinc-finger</keyword>
<dbReference type="InterPro" id="IPR000315">
    <property type="entry name" value="Znf_B-box"/>
</dbReference>
<dbReference type="CDD" id="cd19757">
    <property type="entry name" value="Bbox1"/>
    <property type="match status" value="1"/>
</dbReference>